<organism evidence="1 2">
    <name type="scientific">Gigaspora margarita</name>
    <dbReference type="NCBI Taxonomy" id="4874"/>
    <lineage>
        <taxon>Eukaryota</taxon>
        <taxon>Fungi</taxon>
        <taxon>Fungi incertae sedis</taxon>
        <taxon>Mucoromycota</taxon>
        <taxon>Glomeromycotina</taxon>
        <taxon>Glomeromycetes</taxon>
        <taxon>Diversisporales</taxon>
        <taxon>Gigasporaceae</taxon>
        <taxon>Gigaspora</taxon>
    </lineage>
</organism>
<keyword evidence="2" id="KW-1185">Reference proteome</keyword>
<name>A0ABN7VJD0_GIGMA</name>
<sequence>MINSNKQDKNLNTVQQKQLDYFGITSNIIQENRTHHLNQNSSKRTRNENVESNIAEILQQLD</sequence>
<comment type="caution">
    <text evidence="1">The sequence shown here is derived from an EMBL/GenBank/DDBJ whole genome shotgun (WGS) entry which is preliminary data.</text>
</comment>
<gene>
    <name evidence="1" type="ORF">GMARGA_LOCUS19257</name>
</gene>
<feature type="non-terminal residue" evidence="1">
    <location>
        <position position="62"/>
    </location>
</feature>
<dbReference type="EMBL" id="CAJVQB010015928">
    <property type="protein sequence ID" value="CAG8777441.1"/>
    <property type="molecule type" value="Genomic_DNA"/>
</dbReference>
<proteinExistence type="predicted"/>
<evidence type="ECO:0000313" key="2">
    <source>
        <dbReference type="Proteomes" id="UP000789901"/>
    </source>
</evidence>
<accession>A0ABN7VJD0</accession>
<evidence type="ECO:0000313" key="1">
    <source>
        <dbReference type="EMBL" id="CAG8777441.1"/>
    </source>
</evidence>
<dbReference type="Proteomes" id="UP000789901">
    <property type="component" value="Unassembled WGS sequence"/>
</dbReference>
<reference evidence="1 2" key="1">
    <citation type="submission" date="2021-06" db="EMBL/GenBank/DDBJ databases">
        <authorList>
            <person name="Kallberg Y."/>
            <person name="Tangrot J."/>
            <person name="Rosling A."/>
        </authorList>
    </citation>
    <scope>NUCLEOTIDE SEQUENCE [LARGE SCALE GENOMIC DNA]</scope>
    <source>
        <strain evidence="1 2">120-4 pot B 10/14</strain>
    </source>
</reference>
<protein>
    <submittedName>
        <fullName evidence="1">26690_t:CDS:1</fullName>
    </submittedName>
</protein>